<reference evidence="8 9" key="1">
    <citation type="submission" date="2015-09" db="EMBL/GenBank/DDBJ databases">
        <title>Sorangium comparison.</title>
        <authorList>
            <person name="Zaburannyi N."/>
            <person name="Bunk B."/>
            <person name="Overmann J."/>
            <person name="Mueller R."/>
        </authorList>
    </citation>
    <scope>NUCLEOTIDE SEQUENCE [LARGE SCALE GENOMIC DNA]</scope>
    <source>
        <strain evidence="8 9">So ceGT47</strain>
    </source>
</reference>
<dbReference type="RefSeq" id="WP_242515452.1">
    <property type="nucleotide sequence ID" value="NZ_CP012670.1"/>
</dbReference>
<evidence type="ECO:0000256" key="4">
    <source>
        <dbReference type="ARBA" id="ARBA00023002"/>
    </source>
</evidence>
<dbReference type="PANTHER" id="PTHR30600">
    <property type="entry name" value="CYTOCHROME C PEROXIDASE-RELATED"/>
    <property type="match status" value="1"/>
</dbReference>
<dbReference type="GO" id="GO:0004130">
    <property type="term" value="F:cytochrome-c peroxidase activity"/>
    <property type="evidence" value="ECO:0007669"/>
    <property type="project" value="TreeGrafter"/>
</dbReference>
<dbReference type="Gene3D" id="1.10.760.10">
    <property type="entry name" value="Cytochrome c-like domain"/>
    <property type="match status" value="2"/>
</dbReference>
<dbReference type="InterPro" id="IPR009056">
    <property type="entry name" value="Cyt_c-like_dom"/>
</dbReference>
<gene>
    <name evidence="8" type="ORF">SOCEGT47_066590</name>
</gene>
<dbReference type="PROSITE" id="PS51007">
    <property type="entry name" value="CYTC"/>
    <property type="match status" value="2"/>
</dbReference>
<dbReference type="Pfam" id="PF03150">
    <property type="entry name" value="CCP_MauG"/>
    <property type="match status" value="1"/>
</dbReference>
<name>A0A4P2Q969_SORCE</name>
<comment type="subcellular location">
    <subcellularLocation>
        <location evidence="1">Cell envelope</location>
    </subcellularLocation>
</comment>
<dbReference type="InterPro" id="IPR051395">
    <property type="entry name" value="Cytochrome_c_Peroxidase/MauG"/>
</dbReference>
<dbReference type="GO" id="GO:0009055">
    <property type="term" value="F:electron transfer activity"/>
    <property type="evidence" value="ECO:0007669"/>
    <property type="project" value="InterPro"/>
</dbReference>
<evidence type="ECO:0000256" key="3">
    <source>
        <dbReference type="ARBA" id="ARBA00022723"/>
    </source>
</evidence>
<protein>
    <recommendedName>
        <fullName evidence="7">Cytochrome c domain-containing protein</fullName>
    </recommendedName>
</protein>
<dbReference type="GO" id="GO:0020037">
    <property type="term" value="F:heme binding"/>
    <property type="evidence" value="ECO:0007669"/>
    <property type="project" value="InterPro"/>
</dbReference>
<proteinExistence type="predicted"/>
<keyword evidence="2 6" id="KW-0349">Heme</keyword>
<dbReference type="SUPFAM" id="SSF46626">
    <property type="entry name" value="Cytochrome c"/>
    <property type="match status" value="2"/>
</dbReference>
<dbReference type="InterPro" id="IPR036909">
    <property type="entry name" value="Cyt_c-like_dom_sf"/>
</dbReference>
<feature type="domain" description="Cytochrome c" evidence="7">
    <location>
        <begin position="270"/>
        <end position="438"/>
    </location>
</feature>
<evidence type="ECO:0000256" key="1">
    <source>
        <dbReference type="ARBA" id="ARBA00004196"/>
    </source>
</evidence>
<sequence length="466" mass="51246">MTLRCFERALVALATAVVLTLLLARAAHARRCSDVDERLAETLARHGFTGAIESTLEERLGRRLDRKLARLGRELFYDSILGLNDDNSCAGCHSPTAGFADTQSISIGIESNGVVGPRRAGPRNQRRAPTVMNTAFYPTLMWNSRFFAASGDPFDNRLGFSFTSPEGMSLSSLPHLLVAQAFIPPTEITEMTGYEAPSSHDLVREEVAARVNAVEAYRRRFARSFRAVKRGRAITYEMIATAIAEFEMSLTFADAPIDRFARGRRSAMTLEQKRGALLFFGEAGCVGCHAVSGASNEMFSDFEQHAIGVPQIVPTDDPALSNVAFDGPNADEDFGLEQVTGDPADRYKFRTSPLRNVALQPTFFHNGSFTSLEGAIRHHLDVRASALAYTNDHLAPDLQGEMGPLAPVLDAVDPLLKRPIRLTEREIRWLVAFVGEALLDPRATPERLSALIPDELPSGRELHDFE</sequence>
<evidence type="ECO:0000259" key="7">
    <source>
        <dbReference type="PROSITE" id="PS51007"/>
    </source>
</evidence>
<evidence type="ECO:0000256" key="6">
    <source>
        <dbReference type="PROSITE-ProRule" id="PRU00433"/>
    </source>
</evidence>
<dbReference type="AlphaFoldDB" id="A0A4P2Q969"/>
<evidence type="ECO:0000256" key="5">
    <source>
        <dbReference type="ARBA" id="ARBA00023004"/>
    </source>
</evidence>
<evidence type="ECO:0000313" key="8">
    <source>
        <dbReference type="EMBL" id="AUX26100.1"/>
    </source>
</evidence>
<dbReference type="EMBL" id="CP012670">
    <property type="protein sequence ID" value="AUX26100.1"/>
    <property type="molecule type" value="Genomic_DNA"/>
</dbReference>
<organism evidence="8 9">
    <name type="scientific">Sorangium cellulosum</name>
    <name type="common">Polyangium cellulosum</name>
    <dbReference type="NCBI Taxonomy" id="56"/>
    <lineage>
        <taxon>Bacteria</taxon>
        <taxon>Pseudomonadati</taxon>
        <taxon>Myxococcota</taxon>
        <taxon>Polyangia</taxon>
        <taxon>Polyangiales</taxon>
        <taxon>Polyangiaceae</taxon>
        <taxon>Sorangium</taxon>
    </lineage>
</organism>
<evidence type="ECO:0000313" key="9">
    <source>
        <dbReference type="Proteomes" id="UP000295781"/>
    </source>
</evidence>
<dbReference type="InterPro" id="IPR004852">
    <property type="entry name" value="Di-haem_cyt_c_peroxidsae"/>
</dbReference>
<keyword evidence="4" id="KW-0560">Oxidoreductase</keyword>
<accession>A0A4P2Q969</accession>
<dbReference type="GO" id="GO:0030313">
    <property type="term" value="C:cell envelope"/>
    <property type="evidence" value="ECO:0007669"/>
    <property type="project" value="UniProtKB-SubCell"/>
</dbReference>
<feature type="domain" description="Cytochrome c" evidence="7">
    <location>
        <begin position="67"/>
        <end position="199"/>
    </location>
</feature>
<dbReference type="GO" id="GO:0046872">
    <property type="term" value="F:metal ion binding"/>
    <property type="evidence" value="ECO:0007669"/>
    <property type="project" value="UniProtKB-KW"/>
</dbReference>
<evidence type="ECO:0000256" key="2">
    <source>
        <dbReference type="ARBA" id="ARBA00022617"/>
    </source>
</evidence>
<keyword evidence="5 6" id="KW-0408">Iron</keyword>
<keyword evidence="3 6" id="KW-0479">Metal-binding</keyword>
<dbReference type="Proteomes" id="UP000295781">
    <property type="component" value="Chromosome"/>
</dbReference>